<feature type="domain" description="HTH tetR-type" evidence="3">
    <location>
        <begin position="13"/>
        <end position="73"/>
    </location>
</feature>
<keyword evidence="5" id="KW-1185">Reference proteome</keyword>
<sequence>MSADTRKEDRRTKYTRHIIKETLFRLLEKKSFSKLTVTELCRQAEINRGTFYLHYYDMDDVLDDILSEMIEKTTNIIDHVLCPRQLTSKCSYPFCDLIHSNEQYRVLFSDDSITPRIIDKIADLNKEDYVTWLMSHSLLTFEEAEAIFYFQMNGCLTINKLTLHNKCNDWRKVQKTIDAFIKAGFESFLIHDQREKPTGSS</sequence>
<name>A0A1M4YDH0_9CLOT</name>
<accession>A0A1M4YDH0</accession>
<dbReference type="Proteomes" id="UP000184245">
    <property type="component" value="Unassembled WGS sequence"/>
</dbReference>
<dbReference type="PANTHER" id="PTHR43479:SF11">
    <property type="entry name" value="ACREF_ENVCD OPERON REPRESSOR-RELATED"/>
    <property type="match status" value="1"/>
</dbReference>
<feature type="DNA-binding region" description="H-T-H motif" evidence="2">
    <location>
        <begin position="36"/>
        <end position="55"/>
    </location>
</feature>
<dbReference type="PANTHER" id="PTHR43479">
    <property type="entry name" value="ACREF/ENVCD OPERON REPRESSOR-RELATED"/>
    <property type="match status" value="1"/>
</dbReference>
<dbReference type="InterPro" id="IPR050624">
    <property type="entry name" value="HTH-type_Tx_Regulator"/>
</dbReference>
<evidence type="ECO:0000313" key="4">
    <source>
        <dbReference type="EMBL" id="SHF03807.1"/>
    </source>
</evidence>
<dbReference type="OrthoDB" id="9810250at2"/>
<proteinExistence type="predicted"/>
<evidence type="ECO:0000256" key="2">
    <source>
        <dbReference type="PROSITE-ProRule" id="PRU00335"/>
    </source>
</evidence>
<keyword evidence="1 2" id="KW-0238">DNA-binding</keyword>
<dbReference type="GO" id="GO:0003677">
    <property type="term" value="F:DNA binding"/>
    <property type="evidence" value="ECO:0007669"/>
    <property type="project" value="UniProtKB-UniRule"/>
</dbReference>
<dbReference type="Gene3D" id="1.10.357.10">
    <property type="entry name" value="Tetracycline Repressor, domain 2"/>
    <property type="match status" value="1"/>
</dbReference>
<dbReference type="AlphaFoldDB" id="A0A1M4YDH0"/>
<evidence type="ECO:0000256" key="1">
    <source>
        <dbReference type="ARBA" id="ARBA00023125"/>
    </source>
</evidence>
<dbReference type="PROSITE" id="PS50977">
    <property type="entry name" value="HTH_TETR_2"/>
    <property type="match status" value="1"/>
</dbReference>
<dbReference type="SUPFAM" id="SSF46689">
    <property type="entry name" value="Homeodomain-like"/>
    <property type="match status" value="1"/>
</dbReference>
<evidence type="ECO:0000313" key="5">
    <source>
        <dbReference type="Proteomes" id="UP000184245"/>
    </source>
</evidence>
<organism evidence="4 5">
    <name type="scientific">Lactonifactor longoviformis DSM 17459</name>
    <dbReference type="NCBI Taxonomy" id="1122155"/>
    <lineage>
        <taxon>Bacteria</taxon>
        <taxon>Bacillati</taxon>
        <taxon>Bacillota</taxon>
        <taxon>Clostridia</taxon>
        <taxon>Eubacteriales</taxon>
        <taxon>Clostridiaceae</taxon>
        <taxon>Lactonifactor</taxon>
    </lineage>
</organism>
<evidence type="ECO:0000259" key="3">
    <source>
        <dbReference type="PROSITE" id="PS50977"/>
    </source>
</evidence>
<dbReference type="Pfam" id="PF00440">
    <property type="entry name" value="TetR_N"/>
    <property type="match status" value="1"/>
</dbReference>
<reference evidence="4 5" key="1">
    <citation type="submission" date="2016-11" db="EMBL/GenBank/DDBJ databases">
        <authorList>
            <person name="Jaros S."/>
            <person name="Januszkiewicz K."/>
            <person name="Wedrychowicz H."/>
        </authorList>
    </citation>
    <scope>NUCLEOTIDE SEQUENCE [LARGE SCALE GENOMIC DNA]</scope>
    <source>
        <strain evidence="4 5">DSM 17459</strain>
    </source>
</reference>
<dbReference type="InterPro" id="IPR009057">
    <property type="entry name" value="Homeodomain-like_sf"/>
</dbReference>
<dbReference type="InterPro" id="IPR001647">
    <property type="entry name" value="HTH_TetR"/>
</dbReference>
<dbReference type="RefSeq" id="WP_072851886.1">
    <property type="nucleotide sequence ID" value="NZ_FQVI01000011.1"/>
</dbReference>
<protein>
    <submittedName>
        <fullName evidence="4">Transcriptional regulator, TetR family</fullName>
    </submittedName>
</protein>
<gene>
    <name evidence="4" type="ORF">SAMN02745158_02326</name>
</gene>
<dbReference type="STRING" id="1122155.SAMN02745158_02326"/>
<dbReference type="EMBL" id="FQVI01000011">
    <property type="protein sequence ID" value="SHF03807.1"/>
    <property type="molecule type" value="Genomic_DNA"/>
</dbReference>